<comment type="caution">
    <text evidence="2">The sequence shown here is derived from an EMBL/GenBank/DDBJ whole genome shotgun (WGS) entry which is preliminary data.</text>
</comment>
<comment type="similarity">
    <text evidence="1">Belongs to the ROK (NagC/XylR) family.</text>
</comment>
<proteinExistence type="inferred from homology"/>
<name>A0A318U940_9SPHI</name>
<keyword evidence="3" id="KW-1185">Reference proteome</keyword>
<evidence type="ECO:0000313" key="2">
    <source>
        <dbReference type="EMBL" id="PYF68859.1"/>
    </source>
</evidence>
<evidence type="ECO:0000313" key="3">
    <source>
        <dbReference type="Proteomes" id="UP000248198"/>
    </source>
</evidence>
<dbReference type="SUPFAM" id="SSF53067">
    <property type="entry name" value="Actin-like ATPase domain"/>
    <property type="match status" value="1"/>
</dbReference>
<protein>
    <submittedName>
        <fullName evidence="2">Glucokinase</fullName>
    </submittedName>
</protein>
<evidence type="ECO:0000256" key="1">
    <source>
        <dbReference type="ARBA" id="ARBA00006479"/>
    </source>
</evidence>
<dbReference type="AlphaFoldDB" id="A0A318U940"/>
<dbReference type="Pfam" id="PF00480">
    <property type="entry name" value="ROK"/>
    <property type="match status" value="1"/>
</dbReference>
<dbReference type="PANTHER" id="PTHR18964">
    <property type="entry name" value="ROK (REPRESSOR, ORF, KINASE) FAMILY"/>
    <property type="match status" value="1"/>
</dbReference>
<accession>A0A318U940</accession>
<dbReference type="Proteomes" id="UP000248198">
    <property type="component" value="Unassembled WGS sequence"/>
</dbReference>
<dbReference type="Gene3D" id="3.30.420.40">
    <property type="match status" value="2"/>
</dbReference>
<dbReference type="EMBL" id="QKLU01000011">
    <property type="protein sequence ID" value="PYF68859.1"/>
    <property type="molecule type" value="Genomic_DNA"/>
</dbReference>
<dbReference type="InterPro" id="IPR043129">
    <property type="entry name" value="ATPase_NBD"/>
</dbReference>
<dbReference type="GO" id="GO:0016301">
    <property type="term" value="F:kinase activity"/>
    <property type="evidence" value="ECO:0007669"/>
    <property type="project" value="UniProtKB-KW"/>
</dbReference>
<sequence>MERIVMGIDIGGSHITAALIDLDLKKEVEGTWVRDRVNGRGTINEVMDAWTESIAKVTSAYAGEVSQIHIAMPGPFAYKKGVSLIKNQDKYRSLYGKNIKDMLADRLNINTSAIHFMNDAACFLQGEVFTGSMNGYDHAIGLTLGTGLGTAHYVNGQAKDADFWKMPFNKGIAEDYLSTRWFIKRYFELSGNTIKDVRELVEKYAGTPEFKEVFAEFSQNLAAFLYKFIRKKMPLASVIGGNISNAEQYFLDDTRRNLAEMMGYSFPVRKSLLNEKATLIGAAAAAIL</sequence>
<dbReference type="PANTHER" id="PTHR18964:SF149">
    <property type="entry name" value="BIFUNCTIONAL UDP-N-ACETYLGLUCOSAMINE 2-EPIMERASE_N-ACETYLMANNOSAMINE KINASE"/>
    <property type="match status" value="1"/>
</dbReference>
<dbReference type="InterPro" id="IPR000600">
    <property type="entry name" value="ROK"/>
</dbReference>
<dbReference type="RefSeq" id="WP_170123398.1">
    <property type="nucleotide sequence ID" value="NZ_QKLU01000011.1"/>
</dbReference>
<keyword evidence="2" id="KW-0418">Kinase</keyword>
<organism evidence="2 3">
    <name type="scientific">Pedobacter nutrimenti</name>
    <dbReference type="NCBI Taxonomy" id="1241337"/>
    <lineage>
        <taxon>Bacteria</taxon>
        <taxon>Pseudomonadati</taxon>
        <taxon>Bacteroidota</taxon>
        <taxon>Sphingobacteriia</taxon>
        <taxon>Sphingobacteriales</taxon>
        <taxon>Sphingobacteriaceae</taxon>
        <taxon>Pedobacter</taxon>
    </lineage>
</organism>
<reference evidence="2 3" key="1">
    <citation type="submission" date="2018-06" db="EMBL/GenBank/DDBJ databases">
        <title>Genomic Encyclopedia of Archaeal and Bacterial Type Strains, Phase II (KMG-II): from individual species to whole genera.</title>
        <authorList>
            <person name="Goeker M."/>
        </authorList>
    </citation>
    <scope>NUCLEOTIDE SEQUENCE [LARGE SCALE GENOMIC DNA]</scope>
    <source>
        <strain evidence="2 3">DSM 27372</strain>
    </source>
</reference>
<gene>
    <name evidence="2" type="ORF">B0O44_11137</name>
</gene>
<keyword evidence="2" id="KW-0808">Transferase</keyword>